<gene>
    <name evidence="2" type="ORF">ACFO6V_02295</name>
</gene>
<dbReference type="PROSITE" id="PS51186">
    <property type="entry name" value="GNAT"/>
    <property type="match status" value="1"/>
</dbReference>
<dbReference type="InterPro" id="IPR000182">
    <property type="entry name" value="GNAT_dom"/>
</dbReference>
<evidence type="ECO:0000313" key="2">
    <source>
        <dbReference type="EMBL" id="MFC4627047.1"/>
    </source>
</evidence>
<keyword evidence="2" id="KW-0012">Acyltransferase</keyword>
<dbReference type="RefSeq" id="WP_377131755.1">
    <property type="nucleotide sequence ID" value="NZ_JBHSFI010000001.1"/>
</dbReference>
<proteinExistence type="predicted"/>
<dbReference type="SUPFAM" id="SSF55729">
    <property type="entry name" value="Acyl-CoA N-acyltransferases (Nat)"/>
    <property type="match status" value="1"/>
</dbReference>
<sequence length="159" mass="16713">MSGWWTERLPGWKVLGPSVHSFASSHEQLQTAGSAYPAAPAEARAALASRVSADEWAESGFAGDDVEHAWLLDDAQNRPVAAANLTPFDGVAADVGVLVAREARGHGHAVTAASAAVRYAVGHHGIARWRALETHSASLAVAARLGFDEDCRQLAARPV</sequence>
<keyword evidence="2" id="KW-0808">Transferase</keyword>
<dbReference type="EC" id="2.3.-.-" evidence="2"/>
<dbReference type="InterPro" id="IPR016181">
    <property type="entry name" value="Acyl_CoA_acyltransferase"/>
</dbReference>
<comment type="caution">
    <text evidence="2">The sequence shown here is derived from an EMBL/GenBank/DDBJ whole genome shotgun (WGS) entry which is preliminary data.</text>
</comment>
<dbReference type="Gene3D" id="3.40.630.30">
    <property type="match status" value="1"/>
</dbReference>
<name>A0ABV9H9K2_9MICO</name>
<organism evidence="2 3">
    <name type="scientific">Promicromonospora alba</name>
    <dbReference type="NCBI Taxonomy" id="1616110"/>
    <lineage>
        <taxon>Bacteria</taxon>
        <taxon>Bacillati</taxon>
        <taxon>Actinomycetota</taxon>
        <taxon>Actinomycetes</taxon>
        <taxon>Micrococcales</taxon>
        <taxon>Promicromonosporaceae</taxon>
        <taxon>Promicromonospora</taxon>
    </lineage>
</organism>
<protein>
    <submittedName>
        <fullName evidence="2">GNAT family N-acetyltransferase</fullName>
        <ecNumber evidence="2">2.3.-.-</ecNumber>
    </submittedName>
</protein>
<accession>A0ABV9H9K2</accession>
<dbReference type="EMBL" id="JBHSFI010000001">
    <property type="protein sequence ID" value="MFC4627047.1"/>
    <property type="molecule type" value="Genomic_DNA"/>
</dbReference>
<dbReference type="Proteomes" id="UP001596011">
    <property type="component" value="Unassembled WGS sequence"/>
</dbReference>
<dbReference type="GO" id="GO:0016746">
    <property type="term" value="F:acyltransferase activity"/>
    <property type="evidence" value="ECO:0007669"/>
    <property type="project" value="UniProtKB-KW"/>
</dbReference>
<dbReference type="Pfam" id="PF13302">
    <property type="entry name" value="Acetyltransf_3"/>
    <property type="match status" value="1"/>
</dbReference>
<evidence type="ECO:0000313" key="3">
    <source>
        <dbReference type="Proteomes" id="UP001596011"/>
    </source>
</evidence>
<feature type="domain" description="N-acetyltransferase" evidence="1">
    <location>
        <begin position="33"/>
        <end position="159"/>
    </location>
</feature>
<keyword evidence="3" id="KW-1185">Reference proteome</keyword>
<evidence type="ECO:0000259" key="1">
    <source>
        <dbReference type="PROSITE" id="PS51186"/>
    </source>
</evidence>
<reference evidence="3" key="1">
    <citation type="journal article" date="2019" name="Int. J. Syst. Evol. Microbiol.">
        <title>The Global Catalogue of Microorganisms (GCM) 10K type strain sequencing project: providing services to taxonomists for standard genome sequencing and annotation.</title>
        <authorList>
            <consortium name="The Broad Institute Genomics Platform"/>
            <consortium name="The Broad Institute Genome Sequencing Center for Infectious Disease"/>
            <person name="Wu L."/>
            <person name="Ma J."/>
        </authorList>
    </citation>
    <scope>NUCLEOTIDE SEQUENCE [LARGE SCALE GENOMIC DNA]</scope>
    <source>
        <strain evidence="3">CCUG 42722</strain>
    </source>
</reference>